<proteinExistence type="predicted"/>
<feature type="transmembrane region" description="Helical" evidence="1">
    <location>
        <begin position="135"/>
        <end position="154"/>
    </location>
</feature>
<evidence type="ECO:0000313" key="3">
    <source>
        <dbReference type="Proteomes" id="UP000436468"/>
    </source>
</evidence>
<feature type="transmembrane region" description="Helical" evidence="1">
    <location>
        <begin position="21"/>
        <end position="43"/>
    </location>
</feature>
<feature type="transmembrane region" description="Helical" evidence="1">
    <location>
        <begin position="102"/>
        <end position="123"/>
    </location>
</feature>
<protein>
    <submittedName>
        <fullName evidence="2">HdeD family acid-resistance protein</fullName>
    </submittedName>
</protein>
<comment type="caution">
    <text evidence="2">The sequence shown here is derived from an EMBL/GenBank/DDBJ whole genome shotgun (WGS) entry which is preliminary data.</text>
</comment>
<dbReference type="Pfam" id="PF03729">
    <property type="entry name" value="DUF308"/>
    <property type="match status" value="1"/>
</dbReference>
<accession>A0A844SLU9</accession>
<dbReference type="EMBL" id="WQNF01000004">
    <property type="protein sequence ID" value="MVT64904.1"/>
    <property type="molecule type" value="Genomic_DNA"/>
</dbReference>
<feature type="transmembrane region" description="Helical" evidence="1">
    <location>
        <begin position="78"/>
        <end position="96"/>
    </location>
</feature>
<evidence type="ECO:0000256" key="1">
    <source>
        <dbReference type="SAM" id="Phobius"/>
    </source>
</evidence>
<dbReference type="PANTHER" id="PTHR34989:SF1">
    <property type="entry name" value="PROTEIN HDED"/>
    <property type="match status" value="1"/>
</dbReference>
<evidence type="ECO:0000313" key="2">
    <source>
        <dbReference type="EMBL" id="MVT64904.1"/>
    </source>
</evidence>
<reference evidence="2 3" key="1">
    <citation type="submission" date="2019-12" db="EMBL/GenBank/DDBJ databases">
        <title>Draft genome sequences Bradyrhizobium cajani AMBPC1010, Bradyrhizobium pachyrhizi AMBPC1040 and Bradyrhizobium yuanmingense ALSPC3051, three plant growth promoting strains isolated from nodules of Cajanus cajan L. in Dominican Republic.</title>
        <authorList>
            <person name="Flores-Felix J.D."/>
            <person name="Araujo J."/>
            <person name="Diaz-Alcantara C."/>
            <person name="Gonzalez-Andres F."/>
            <person name="Velazquez E."/>
        </authorList>
    </citation>
    <scope>NUCLEOTIDE SEQUENCE [LARGE SCALE GENOMIC DNA]</scope>
    <source>
        <strain evidence="2 3">1040</strain>
    </source>
</reference>
<keyword evidence="3" id="KW-1185">Reference proteome</keyword>
<dbReference type="InterPro" id="IPR052712">
    <property type="entry name" value="Acid_resist_chaperone_HdeD"/>
</dbReference>
<feature type="transmembrane region" description="Helical" evidence="1">
    <location>
        <begin position="160"/>
        <end position="182"/>
    </location>
</feature>
<keyword evidence="1" id="KW-1133">Transmembrane helix</keyword>
<feature type="transmembrane region" description="Helical" evidence="1">
    <location>
        <begin position="49"/>
        <end position="66"/>
    </location>
</feature>
<dbReference type="AlphaFoldDB" id="A0A844SLU9"/>
<dbReference type="InterPro" id="IPR005325">
    <property type="entry name" value="DUF308_memb"/>
</dbReference>
<keyword evidence="1" id="KW-0812">Transmembrane</keyword>
<name>A0A844SLU9_9BRAD</name>
<dbReference type="PANTHER" id="PTHR34989">
    <property type="entry name" value="PROTEIN HDED"/>
    <property type="match status" value="1"/>
</dbReference>
<keyword evidence="1" id="KW-0472">Membrane</keyword>
<dbReference type="Proteomes" id="UP000436468">
    <property type="component" value="Unassembled WGS sequence"/>
</dbReference>
<gene>
    <name evidence="2" type="ORF">GPL21_07265</name>
</gene>
<dbReference type="GO" id="GO:0005886">
    <property type="term" value="C:plasma membrane"/>
    <property type="evidence" value="ECO:0007669"/>
    <property type="project" value="TreeGrafter"/>
</dbReference>
<sequence length="188" mass="20194">MTNAYQTSALPGAFADLRARWGWFVVLGIVFIVLGAIAISNLLVATIATVYYVGALMTIAGVMQIIQSFRVKTWGGFLLWLLSGVLYAAAGLMTFINPLLASFVFTLMLALLTLSSGMLRLWLGFQARAEHGWGWIIASGVVTTVAGLIFLLGWPINSLWLLGLLLSLDLAFQGCALVGLGLRLRTAG</sequence>
<organism evidence="2 3">
    <name type="scientific">Bradyrhizobium pachyrhizi</name>
    <dbReference type="NCBI Taxonomy" id="280333"/>
    <lineage>
        <taxon>Bacteria</taxon>
        <taxon>Pseudomonadati</taxon>
        <taxon>Pseudomonadota</taxon>
        <taxon>Alphaproteobacteria</taxon>
        <taxon>Hyphomicrobiales</taxon>
        <taxon>Nitrobacteraceae</taxon>
        <taxon>Bradyrhizobium</taxon>
    </lineage>
</organism>
<dbReference type="RefSeq" id="WP_157342173.1">
    <property type="nucleotide sequence ID" value="NZ_WQNF01000004.1"/>
</dbReference>